<dbReference type="EMBL" id="JACSZT010000004">
    <property type="protein sequence ID" value="MBC6498452.1"/>
    <property type="molecule type" value="Genomic_DNA"/>
</dbReference>
<sequence length="113" mass="12794">MMNQQMCMQPIDSKLRQLLAQQHESHFFDATLNAPLLANHALSDWRQTKNLTIKQLAADVNALIMYLKLDKVILIGHSMGASVIWAYQSQYGETHIAIIITIDESPKLTNDSE</sequence>
<dbReference type="GO" id="GO:0016787">
    <property type="term" value="F:hydrolase activity"/>
    <property type="evidence" value="ECO:0007669"/>
    <property type="project" value="UniProtKB-KW"/>
</dbReference>
<evidence type="ECO:0000313" key="3">
    <source>
        <dbReference type="Proteomes" id="UP000650485"/>
    </source>
</evidence>
<dbReference type="InterPro" id="IPR000073">
    <property type="entry name" value="AB_hydrolase_1"/>
</dbReference>
<keyword evidence="2" id="KW-0378">Hydrolase</keyword>
<proteinExistence type="predicted"/>
<evidence type="ECO:0000259" key="1">
    <source>
        <dbReference type="Pfam" id="PF00561"/>
    </source>
</evidence>
<dbReference type="InterPro" id="IPR029058">
    <property type="entry name" value="AB_hydrolase_fold"/>
</dbReference>
<accession>A0A923NIL1</accession>
<evidence type="ECO:0000313" key="2">
    <source>
        <dbReference type="EMBL" id="MBC6498452.1"/>
    </source>
</evidence>
<dbReference type="SUPFAM" id="SSF53474">
    <property type="entry name" value="alpha/beta-Hydrolases"/>
    <property type="match status" value="1"/>
</dbReference>
<comment type="caution">
    <text evidence="2">The sequence shown here is derived from an EMBL/GenBank/DDBJ whole genome shotgun (WGS) entry which is preliminary data.</text>
</comment>
<dbReference type="Pfam" id="PF00561">
    <property type="entry name" value="Abhydrolase_1"/>
    <property type="match status" value="1"/>
</dbReference>
<name>A0A923NIL1_WEICO</name>
<protein>
    <submittedName>
        <fullName evidence="2">Alpha/beta hydrolase</fullName>
    </submittedName>
</protein>
<feature type="domain" description="AB hydrolase-1" evidence="1">
    <location>
        <begin position="49"/>
        <end position="104"/>
    </location>
</feature>
<reference evidence="2" key="1">
    <citation type="submission" date="2020-08" db="EMBL/GenBank/DDBJ databases">
        <title>Complete genome sequence of Weissella confusa strain FS54 provides insights into metabolic potential.</title>
        <authorList>
            <person name="Fhoula I."/>
            <person name="Najjari A."/>
            <person name="Lekired A."/>
            <person name="Bessrour-Aouam N."/>
            <person name="Jaballah S."/>
            <person name="Klibi N."/>
            <person name="Ouzari H.-I."/>
        </authorList>
    </citation>
    <scope>NUCLEOTIDE SEQUENCE</scope>
    <source>
        <strain evidence="2">FS54</strain>
    </source>
</reference>
<dbReference type="AlphaFoldDB" id="A0A923NIL1"/>
<dbReference type="Gene3D" id="3.40.50.1820">
    <property type="entry name" value="alpha/beta hydrolase"/>
    <property type="match status" value="1"/>
</dbReference>
<dbReference type="Proteomes" id="UP000650485">
    <property type="component" value="Unassembled WGS sequence"/>
</dbReference>
<organism evidence="2 3">
    <name type="scientific">Weissella confusa</name>
    <name type="common">Lactobacillus confusus</name>
    <dbReference type="NCBI Taxonomy" id="1583"/>
    <lineage>
        <taxon>Bacteria</taxon>
        <taxon>Bacillati</taxon>
        <taxon>Bacillota</taxon>
        <taxon>Bacilli</taxon>
        <taxon>Lactobacillales</taxon>
        <taxon>Lactobacillaceae</taxon>
        <taxon>Weissella</taxon>
    </lineage>
</organism>
<gene>
    <name evidence="2" type="ORF">H7R52_06010</name>
</gene>